<keyword evidence="2 5" id="KW-0378">Hydrolase</keyword>
<dbReference type="Pfam" id="PF13419">
    <property type="entry name" value="HAD_2"/>
    <property type="match status" value="1"/>
</dbReference>
<evidence type="ECO:0000256" key="3">
    <source>
        <dbReference type="ARBA" id="ARBA00022842"/>
    </source>
</evidence>
<dbReference type="PRINTS" id="PR00413">
    <property type="entry name" value="HADHALOGNASE"/>
</dbReference>
<dbReference type="PANTHER" id="PTHR43434">
    <property type="entry name" value="PHOSPHOGLYCOLATE PHOSPHATASE"/>
    <property type="match status" value="1"/>
</dbReference>
<keyword evidence="1" id="KW-0479">Metal-binding</keyword>
<protein>
    <submittedName>
        <fullName evidence="5">HAD family hydrolase</fullName>
        <ecNumber evidence="5">3.-.-.-</ecNumber>
    </submittedName>
</protein>
<dbReference type="Gene3D" id="1.10.150.240">
    <property type="entry name" value="Putative phosphatase, domain 2"/>
    <property type="match status" value="1"/>
</dbReference>
<dbReference type="InterPro" id="IPR023198">
    <property type="entry name" value="PGP-like_dom2"/>
</dbReference>
<dbReference type="InterPro" id="IPR050155">
    <property type="entry name" value="HAD-like_hydrolase_sf"/>
</dbReference>
<dbReference type="PANTHER" id="PTHR43434:SF23">
    <property type="entry name" value="PHOSPHOGLYCOLATE PHOSPHATASE"/>
    <property type="match status" value="1"/>
</dbReference>
<evidence type="ECO:0000313" key="6">
    <source>
        <dbReference type="Proteomes" id="UP001595476"/>
    </source>
</evidence>
<dbReference type="InterPro" id="IPR041492">
    <property type="entry name" value="HAD_2"/>
</dbReference>
<proteinExistence type="predicted"/>
<dbReference type="InterPro" id="IPR036412">
    <property type="entry name" value="HAD-like_sf"/>
</dbReference>
<dbReference type="EMBL" id="JBHRSZ010000009">
    <property type="protein sequence ID" value="MFC3153398.1"/>
    <property type="molecule type" value="Genomic_DNA"/>
</dbReference>
<dbReference type="RefSeq" id="WP_386723319.1">
    <property type="nucleotide sequence ID" value="NZ_JBHRSZ010000009.1"/>
</dbReference>
<sequence length="216" mass="24120">MTYKAILFDLDGTLLDSAVHFHSILAQLASETNLPAPSLEHVRSWASNGAAVMIEKCLKVPANSDKHQILCNRFLELYDIEVHKSCPLFHEVETLLRELSNKQIPIGIITNKGRRFYQHIEPQINPIAQIAIGITRDDVSEIKPNPEGLNICSNTLSIANEECLYIGDHQRDIEAAHNAKMPSAVANWGYLQPGDNPQQWNATHILNTPSDLLTLL</sequence>
<comment type="caution">
    <text evidence="5">The sequence shown here is derived from an EMBL/GenBank/DDBJ whole genome shotgun (WGS) entry which is preliminary data.</text>
</comment>
<dbReference type="Gene3D" id="3.40.50.1000">
    <property type="entry name" value="HAD superfamily/HAD-like"/>
    <property type="match status" value="1"/>
</dbReference>
<dbReference type="EC" id="3.-.-.-" evidence="5"/>
<dbReference type="SUPFAM" id="SSF56784">
    <property type="entry name" value="HAD-like"/>
    <property type="match status" value="1"/>
</dbReference>
<dbReference type="NCBIfam" id="TIGR01549">
    <property type="entry name" value="HAD-SF-IA-v1"/>
    <property type="match status" value="1"/>
</dbReference>
<dbReference type="Proteomes" id="UP001595476">
    <property type="component" value="Unassembled WGS sequence"/>
</dbReference>
<evidence type="ECO:0000256" key="1">
    <source>
        <dbReference type="ARBA" id="ARBA00022723"/>
    </source>
</evidence>
<evidence type="ECO:0000313" key="5">
    <source>
        <dbReference type="EMBL" id="MFC3153398.1"/>
    </source>
</evidence>
<dbReference type="InterPro" id="IPR023214">
    <property type="entry name" value="HAD_sf"/>
</dbReference>
<dbReference type="SFLD" id="SFLDS00003">
    <property type="entry name" value="Haloacid_Dehalogenase"/>
    <property type="match status" value="1"/>
</dbReference>
<dbReference type="SFLD" id="SFLDG01129">
    <property type="entry name" value="C1.5:_HAD__Beta-PGM__Phosphata"/>
    <property type="match status" value="1"/>
</dbReference>
<dbReference type="GO" id="GO:0016787">
    <property type="term" value="F:hydrolase activity"/>
    <property type="evidence" value="ECO:0007669"/>
    <property type="project" value="UniProtKB-KW"/>
</dbReference>
<organism evidence="5 6">
    <name type="scientific">Litoribrevibacter euphylliae</name>
    <dbReference type="NCBI Taxonomy" id="1834034"/>
    <lineage>
        <taxon>Bacteria</taxon>
        <taxon>Pseudomonadati</taxon>
        <taxon>Pseudomonadota</taxon>
        <taxon>Gammaproteobacteria</taxon>
        <taxon>Oceanospirillales</taxon>
        <taxon>Oceanospirillaceae</taxon>
        <taxon>Litoribrevibacter</taxon>
    </lineage>
</organism>
<keyword evidence="3" id="KW-0460">Magnesium</keyword>
<evidence type="ECO:0000256" key="4">
    <source>
        <dbReference type="ARBA" id="ARBA00023277"/>
    </source>
</evidence>
<reference evidence="6" key="1">
    <citation type="journal article" date="2019" name="Int. J. Syst. Evol. Microbiol.">
        <title>The Global Catalogue of Microorganisms (GCM) 10K type strain sequencing project: providing services to taxonomists for standard genome sequencing and annotation.</title>
        <authorList>
            <consortium name="The Broad Institute Genomics Platform"/>
            <consortium name="The Broad Institute Genome Sequencing Center for Infectious Disease"/>
            <person name="Wu L."/>
            <person name="Ma J."/>
        </authorList>
    </citation>
    <scope>NUCLEOTIDE SEQUENCE [LARGE SCALE GENOMIC DNA]</scope>
    <source>
        <strain evidence="6">KCTC 52438</strain>
    </source>
</reference>
<keyword evidence="6" id="KW-1185">Reference proteome</keyword>
<dbReference type="InterPro" id="IPR006439">
    <property type="entry name" value="HAD-SF_hydro_IA"/>
</dbReference>
<name>A0ABV7HLB3_9GAMM</name>
<accession>A0ABV7HLB3</accession>
<evidence type="ECO:0000256" key="2">
    <source>
        <dbReference type="ARBA" id="ARBA00022801"/>
    </source>
</evidence>
<keyword evidence="4" id="KW-0119">Carbohydrate metabolism</keyword>
<gene>
    <name evidence="5" type="ORF">ACFOEK_20325</name>
</gene>